<feature type="compositionally biased region" description="Low complexity" evidence="1">
    <location>
        <begin position="66"/>
        <end position="75"/>
    </location>
</feature>
<dbReference type="Proteomes" id="UP000823388">
    <property type="component" value="Chromosome 2K"/>
</dbReference>
<protein>
    <submittedName>
        <fullName evidence="2">Uncharacterized protein</fullName>
    </submittedName>
</protein>
<keyword evidence="3" id="KW-1185">Reference proteome</keyword>
<gene>
    <name evidence="2" type="ORF">PVAP13_2KG318567</name>
</gene>
<sequence>MLAGTNLATLPPNTEIRLLPSLRPSSDRRSSLAPPPPSSHPLSRRRRRRPRPRPPRCPDAAPTLHRPAPTRTSSSRPRHRRRPWPRVRPRPVRTSPSPAARASPTGLVSSSAALEEQGAHLILICFFPNGGSGNGSYGQPRRVNARAHSW</sequence>
<feature type="compositionally biased region" description="Basic residues" evidence="1">
    <location>
        <begin position="76"/>
        <end position="91"/>
    </location>
</feature>
<comment type="caution">
    <text evidence="2">The sequence shown here is derived from an EMBL/GenBank/DDBJ whole genome shotgun (WGS) entry which is preliminary data.</text>
</comment>
<dbReference type="AlphaFoldDB" id="A0A8T0W494"/>
<proteinExistence type="predicted"/>
<evidence type="ECO:0000313" key="3">
    <source>
        <dbReference type="Proteomes" id="UP000823388"/>
    </source>
</evidence>
<dbReference type="EMBL" id="CM029039">
    <property type="protein sequence ID" value="KAG2643142.1"/>
    <property type="molecule type" value="Genomic_DNA"/>
</dbReference>
<feature type="compositionally biased region" description="Low complexity" evidence="1">
    <location>
        <begin position="92"/>
        <end position="105"/>
    </location>
</feature>
<evidence type="ECO:0000313" key="2">
    <source>
        <dbReference type="EMBL" id="KAG2643142.1"/>
    </source>
</evidence>
<feature type="region of interest" description="Disordered" evidence="1">
    <location>
        <begin position="1"/>
        <end position="108"/>
    </location>
</feature>
<feature type="compositionally biased region" description="Polar residues" evidence="1">
    <location>
        <begin position="1"/>
        <end position="12"/>
    </location>
</feature>
<reference evidence="2" key="1">
    <citation type="submission" date="2020-05" db="EMBL/GenBank/DDBJ databases">
        <title>WGS assembly of Panicum virgatum.</title>
        <authorList>
            <person name="Lovell J.T."/>
            <person name="Jenkins J."/>
            <person name="Shu S."/>
            <person name="Juenger T.E."/>
            <person name="Schmutz J."/>
        </authorList>
    </citation>
    <scope>NUCLEOTIDE SEQUENCE</scope>
    <source>
        <strain evidence="2">AP13</strain>
    </source>
</reference>
<accession>A0A8T0W494</accession>
<evidence type="ECO:0000256" key="1">
    <source>
        <dbReference type="SAM" id="MobiDB-lite"/>
    </source>
</evidence>
<feature type="compositionally biased region" description="Basic residues" evidence="1">
    <location>
        <begin position="42"/>
        <end position="54"/>
    </location>
</feature>
<organism evidence="2 3">
    <name type="scientific">Panicum virgatum</name>
    <name type="common">Blackwell switchgrass</name>
    <dbReference type="NCBI Taxonomy" id="38727"/>
    <lineage>
        <taxon>Eukaryota</taxon>
        <taxon>Viridiplantae</taxon>
        <taxon>Streptophyta</taxon>
        <taxon>Embryophyta</taxon>
        <taxon>Tracheophyta</taxon>
        <taxon>Spermatophyta</taxon>
        <taxon>Magnoliopsida</taxon>
        <taxon>Liliopsida</taxon>
        <taxon>Poales</taxon>
        <taxon>Poaceae</taxon>
        <taxon>PACMAD clade</taxon>
        <taxon>Panicoideae</taxon>
        <taxon>Panicodae</taxon>
        <taxon>Paniceae</taxon>
        <taxon>Panicinae</taxon>
        <taxon>Panicum</taxon>
        <taxon>Panicum sect. Hiantes</taxon>
    </lineage>
</organism>
<name>A0A8T0W494_PANVG</name>